<feature type="region of interest" description="Disordered" evidence="9">
    <location>
        <begin position="185"/>
        <end position="208"/>
    </location>
</feature>
<dbReference type="Gene3D" id="4.10.320.10">
    <property type="entry name" value="E3-binding domain"/>
    <property type="match status" value="1"/>
</dbReference>
<comment type="similarity">
    <text evidence="1 8">Belongs to the 2-oxoacid dehydrogenase family.</text>
</comment>
<evidence type="ECO:0000256" key="6">
    <source>
        <dbReference type="ARBA" id="ARBA00025211"/>
    </source>
</evidence>
<keyword evidence="3 8" id="KW-0808">Transferase</keyword>
<dbReference type="GO" id="GO:0045254">
    <property type="term" value="C:pyruvate dehydrogenase complex"/>
    <property type="evidence" value="ECO:0007669"/>
    <property type="project" value="UniProtKB-UniRule"/>
</dbReference>
<keyword evidence="5 8" id="KW-0012">Acyltransferase</keyword>
<evidence type="ECO:0000256" key="4">
    <source>
        <dbReference type="ARBA" id="ARBA00022823"/>
    </source>
</evidence>
<dbReference type="PANTHER" id="PTHR23151:SF90">
    <property type="entry name" value="DIHYDROLIPOYLLYSINE-RESIDUE ACETYLTRANSFERASE COMPONENT OF PYRUVATE DEHYDROGENASE COMPLEX, MITOCHONDRIAL-RELATED"/>
    <property type="match status" value="1"/>
</dbReference>
<dbReference type="InterPro" id="IPR023213">
    <property type="entry name" value="CAT-like_dom_sf"/>
</dbReference>
<dbReference type="AlphaFoldDB" id="A0A328AE97"/>
<proteinExistence type="inferred from homology"/>
<protein>
    <recommendedName>
        <fullName evidence="8">Acetyltransferase component of pyruvate dehydrogenase complex</fullName>
        <ecNumber evidence="8">2.3.1.12</ecNumber>
    </recommendedName>
</protein>
<sequence length="454" mass="47131">MPIDVLMPALSPTMEEGTLAKWHVKPGDQVRSGDVIAEIETDKATMEVEAVDEGTVEEILVAEGTEGVKVNSPIARLSGDDASTGAAPAAAPAPASTAPAKPTPDTDNARAQREQTTDPVAKGAPAAKTEAATPAPAAAKAQGGQRIFASPLARRLAEQKGVELSAITGTGPHGRIVKVDVDKAQPGQAKAPAAAPTPAAAPQAAPAPAAAPAQVKSLEQLGIAPGTYDLIPLDGMRKTVARRLTESFRDIPHFPLTVDLEIDELLATRVKINAMLEKQGVKVSVNDLVMKAVAAALKQVPEANASYTPEGIAMHHHADIAMAVALEGGLITPIIRKAETKGVAQIATEAKDLAARARARKLKPDEFQGGTFSVSNLGMFGIKTFSSIINEPQGCILSVGAGEKRPVVKGDQLAIATVMTVTLTCDHRVVDGAVGARWLQAFKALIEDPITMIV</sequence>
<dbReference type="PROSITE" id="PS51826">
    <property type="entry name" value="PSBD"/>
    <property type="match status" value="1"/>
</dbReference>
<dbReference type="InterPro" id="IPR006257">
    <property type="entry name" value="LAT1"/>
</dbReference>
<dbReference type="InterPro" id="IPR004167">
    <property type="entry name" value="PSBD"/>
</dbReference>
<comment type="function">
    <text evidence="6">The pyruvate dehydrogenase complex catalyzes the overall conversion of pyruvate to acetyl-CoA and CO(2). It contains multiple copies of three enzymatic components: pyruvate dehydrogenase (E1), dihydrolipoamide acetyltransferase (E2) and lipoamide dehydrogenase (E3).</text>
</comment>
<dbReference type="OrthoDB" id="9805770at2"/>
<feature type="domain" description="Peripheral subunit-binding (PSBD)" evidence="11">
    <location>
        <begin position="148"/>
        <end position="185"/>
    </location>
</feature>
<dbReference type="Pfam" id="PF02817">
    <property type="entry name" value="E3_binding"/>
    <property type="match status" value="1"/>
</dbReference>
<dbReference type="Gene3D" id="2.40.50.100">
    <property type="match status" value="1"/>
</dbReference>
<dbReference type="SUPFAM" id="SSF47005">
    <property type="entry name" value="Peripheral subunit-binding domain of 2-oxo acid dehydrogenase complex"/>
    <property type="match status" value="1"/>
</dbReference>
<evidence type="ECO:0000259" key="11">
    <source>
        <dbReference type="PROSITE" id="PS51826"/>
    </source>
</evidence>
<feature type="domain" description="Lipoyl-binding" evidence="10">
    <location>
        <begin position="2"/>
        <end position="78"/>
    </location>
</feature>
<dbReference type="SUPFAM" id="SSF51230">
    <property type="entry name" value="Single hybrid motif"/>
    <property type="match status" value="1"/>
</dbReference>
<feature type="compositionally biased region" description="Low complexity" evidence="9">
    <location>
        <begin position="121"/>
        <end position="143"/>
    </location>
</feature>
<gene>
    <name evidence="12" type="ORF">DJ018_12400</name>
</gene>
<dbReference type="FunFam" id="2.40.50.100:FF:000010">
    <property type="entry name" value="Acetyltransferase component of pyruvate dehydrogenase complex"/>
    <property type="match status" value="1"/>
</dbReference>
<dbReference type="InterPro" id="IPR003016">
    <property type="entry name" value="2-oxoA_DH_lipoyl-BS"/>
</dbReference>
<dbReference type="PROSITE" id="PS00189">
    <property type="entry name" value="LIPOYL"/>
    <property type="match status" value="1"/>
</dbReference>
<evidence type="ECO:0000313" key="13">
    <source>
        <dbReference type="Proteomes" id="UP000249725"/>
    </source>
</evidence>
<dbReference type="RefSeq" id="WP_111515254.1">
    <property type="nucleotide sequence ID" value="NZ_QFYR01000002.1"/>
</dbReference>
<keyword evidence="4 8" id="KW-0450">Lipoyl</keyword>
<feature type="region of interest" description="Disordered" evidence="9">
    <location>
        <begin position="72"/>
        <end position="143"/>
    </location>
</feature>
<dbReference type="InterPro" id="IPR000089">
    <property type="entry name" value="Biotin_lipoyl"/>
</dbReference>
<reference evidence="13" key="1">
    <citation type="submission" date="2018-05" db="EMBL/GenBank/DDBJ databases">
        <authorList>
            <person name="Li X."/>
        </authorList>
    </citation>
    <scope>NUCLEOTIDE SEQUENCE [LARGE SCALE GENOMIC DNA]</scope>
    <source>
        <strain evidence="13">YIM 73061</strain>
    </source>
</reference>
<evidence type="ECO:0000256" key="3">
    <source>
        <dbReference type="ARBA" id="ARBA00022679"/>
    </source>
</evidence>
<evidence type="ECO:0000256" key="2">
    <source>
        <dbReference type="ARBA" id="ARBA00011484"/>
    </source>
</evidence>
<keyword evidence="12" id="KW-0670">Pyruvate</keyword>
<dbReference type="InterPro" id="IPR011053">
    <property type="entry name" value="Single_hybrid_motif"/>
</dbReference>
<dbReference type="EMBL" id="QFYR01000002">
    <property type="protein sequence ID" value="RAK52969.1"/>
    <property type="molecule type" value="Genomic_DNA"/>
</dbReference>
<dbReference type="Pfam" id="PF00198">
    <property type="entry name" value="2-oxoacid_dh"/>
    <property type="match status" value="1"/>
</dbReference>
<evidence type="ECO:0000256" key="7">
    <source>
        <dbReference type="ARBA" id="ARBA00048370"/>
    </source>
</evidence>
<dbReference type="GO" id="GO:0006086">
    <property type="term" value="P:pyruvate decarboxylation to acetyl-CoA"/>
    <property type="evidence" value="ECO:0007669"/>
    <property type="project" value="InterPro"/>
</dbReference>
<dbReference type="PROSITE" id="PS50968">
    <property type="entry name" value="BIOTINYL_LIPOYL"/>
    <property type="match status" value="1"/>
</dbReference>
<dbReference type="SUPFAM" id="SSF52777">
    <property type="entry name" value="CoA-dependent acyltransferases"/>
    <property type="match status" value="1"/>
</dbReference>
<comment type="subunit">
    <text evidence="2">Forms a 24-polypeptide structural core with octahedral symmetry.</text>
</comment>
<evidence type="ECO:0000313" key="12">
    <source>
        <dbReference type="EMBL" id="RAK52969.1"/>
    </source>
</evidence>
<accession>A0A328AE97</accession>
<evidence type="ECO:0000256" key="5">
    <source>
        <dbReference type="ARBA" id="ARBA00023315"/>
    </source>
</evidence>
<evidence type="ECO:0000259" key="10">
    <source>
        <dbReference type="PROSITE" id="PS50968"/>
    </source>
</evidence>
<dbReference type="Pfam" id="PF00364">
    <property type="entry name" value="Biotin_lipoyl"/>
    <property type="match status" value="1"/>
</dbReference>
<comment type="caution">
    <text evidence="12">The sequence shown here is derived from an EMBL/GenBank/DDBJ whole genome shotgun (WGS) entry which is preliminary data.</text>
</comment>
<evidence type="ECO:0000256" key="1">
    <source>
        <dbReference type="ARBA" id="ARBA00007317"/>
    </source>
</evidence>
<dbReference type="CDD" id="cd06849">
    <property type="entry name" value="lipoyl_domain"/>
    <property type="match status" value="1"/>
</dbReference>
<name>A0A328AE97_9CAUL</name>
<comment type="cofactor">
    <cofactor evidence="8">
        <name>(R)-lipoate</name>
        <dbReference type="ChEBI" id="CHEBI:83088"/>
    </cofactor>
    <text evidence="8">Binds 1 lipoyl cofactor covalently.</text>
</comment>
<evidence type="ECO:0000256" key="8">
    <source>
        <dbReference type="RuleBase" id="RU361137"/>
    </source>
</evidence>
<dbReference type="EC" id="2.3.1.12" evidence="8"/>
<feature type="compositionally biased region" description="Basic and acidic residues" evidence="9">
    <location>
        <begin position="107"/>
        <end position="116"/>
    </location>
</feature>
<organism evidence="12 13">
    <name type="scientific">Phenylobacterium deserti</name>
    <dbReference type="NCBI Taxonomy" id="1914756"/>
    <lineage>
        <taxon>Bacteria</taxon>
        <taxon>Pseudomonadati</taxon>
        <taxon>Pseudomonadota</taxon>
        <taxon>Alphaproteobacteria</taxon>
        <taxon>Caulobacterales</taxon>
        <taxon>Caulobacteraceae</taxon>
        <taxon>Phenylobacterium</taxon>
    </lineage>
</organism>
<dbReference type="InterPro" id="IPR001078">
    <property type="entry name" value="2-oxoacid_DH_actylTfrase"/>
</dbReference>
<keyword evidence="13" id="KW-1185">Reference proteome</keyword>
<comment type="catalytic activity">
    <reaction evidence="7 8">
        <text>N(6)-[(R)-dihydrolipoyl]-L-lysyl-[protein] + acetyl-CoA = N(6)-[(R)-S(8)-acetyldihydrolipoyl]-L-lysyl-[protein] + CoA</text>
        <dbReference type="Rhea" id="RHEA:17017"/>
        <dbReference type="Rhea" id="RHEA-COMP:10475"/>
        <dbReference type="Rhea" id="RHEA-COMP:10478"/>
        <dbReference type="ChEBI" id="CHEBI:57287"/>
        <dbReference type="ChEBI" id="CHEBI:57288"/>
        <dbReference type="ChEBI" id="CHEBI:83100"/>
        <dbReference type="ChEBI" id="CHEBI:83111"/>
        <dbReference type="EC" id="2.3.1.12"/>
    </reaction>
</comment>
<dbReference type="InterPro" id="IPR036625">
    <property type="entry name" value="E3-bd_dom_sf"/>
</dbReference>
<dbReference type="PANTHER" id="PTHR23151">
    <property type="entry name" value="DIHYDROLIPOAMIDE ACETYL/SUCCINYL-TRANSFERASE-RELATED"/>
    <property type="match status" value="1"/>
</dbReference>
<feature type="compositionally biased region" description="Low complexity" evidence="9">
    <location>
        <begin position="80"/>
        <end position="106"/>
    </location>
</feature>
<dbReference type="NCBIfam" id="TIGR01349">
    <property type="entry name" value="PDHac_trf_mito"/>
    <property type="match status" value="1"/>
</dbReference>
<dbReference type="InterPro" id="IPR045257">
    <property type="entry name" value="E2/Pdx1"/>
</dbReference>
<dbReference type="Proteomes" id="UP000249725">
    <property type="component" value="Unassembled WGS sequence"/>
</dbReference>
<dbReference type="Gene3D" id="3.30.559.10">
    <property type="entry name" value="Chloramphenicol acetyltransferase-like domain"/>
    <property type="match status" value="1"/>
</dbReference>
<dbReference type="GO" id="GO:0004742">
    <property type="term" value="F:dihydrolipoyllysine-residue acetyltransferase activity"/>
    <property type="evidence" value="ECO:0007669"/>
    <property type="project" value="UniProtKB-UniRule"/>
</dbReference>
<evidence type="ECO:0000256" key="9">
    <source>
        <dbReference type="SAM" id="MobiDB-lite"/>
    </source>
</evidence>